<proteinExistence type="predicted"/>
<dbReference type="InterPro" id="IPR017850">
    <property type="entry name" value="Alkaline_phosphatase_core_sf"/>
</dbReference>
<dbReference type="Proteomes" id="UP000187209">
    <property type="component" value="Unassembled WGS sequence"/>
</dbReference>
<protein>
    <submittedName>
        <fullName evidence="1">Uncharacterized protein</fullName>
    </submittedName>
</protein>
<keyword evidence="2" id="KW-1185">Reference proteome</keyword>
<evidence type="ECO:0000313" key="2">
    <source>
        <dbReference type="Proteomes" id="UP000187209"/>
    </source>
</evidence>
<organism evidence="1 2">
    <name type="scientific">Stentor coeruleus</name>
    <dbReference type="NCBI Taxonomy" id="5963"/>
    <lineage>
        <taxon>Eukaryota</taxon>
        <taxon>Sar</taxon>
        <taxon>Alveolata</taxon>
        <taxon>Ciliophora</taxon>
        <taxon>Postciliodesmatophora</taxon>
        <taxon>Heterotrichea</taxon>
        <taxon>Heterotrichida</taxon>
        <taxon>Stentoridae</taxon>
        <taxon>Stentor</taxon>
    </lineage>
</organism>
<dbReference type="AlphaFoldDB" id="A0A1R2B6M2"/>
<dbReference type="InterPro" id="IPR004245">
    <property type="entry name" value="DUF229"/>
</dbReference>
<gene>
    <name evidence="1" type="ORF">SteCoe_29109</name>
</gene>
<accession>A0A1R2B6M2</accession>
<dbReference type="OrthoDB" id="413313at2759"/>
<sequence length="686" mass="79175">MLKSCALIVSLIAYFSIVYTFYLNSYIIRKEFHAIYPRFYSVNNPRVITITIPLSEQTIFNEEFVTPIRNEDFIYKPEDFNIDDTDHIKKLGLACQPVNFGYTIEKGNEVYPYKEYPKCSEKNKQNDTYLHIDRKNEQLYMDCPNGENIKYVVGPVGKYEFVSRVKGHKLFNTYDYDGPISSKGIEFGLGSCKSDNNSYMQASMSPIFNKTTFELALENKQGKPKLIYFLTFDSFSRRHFFRKLPKVANFINSLNKNSSFSVFDFKLHNNQGDNSPKNQVPIFSGDVNPKKSKKGHNGDVLGDKALWNILRKKGYISFIGFEDCDGNFIEYIGKNPNIDYSVNQFYCAVEKYTENKFGKLESMQRCIGSHQSHYYLLNYTDNLIDDNLGANLLLYIHLSAAHEYTGQHAITLNDDLTVYLENFLKKYNETYDIIIFLQADHGMRYGHSLGDISAYQERVLPAFFLIASNSLLSQYPYSYWALSTNTQRLITKIDYRKTVLHLEGIEESNPYSINLLTEISPKSRTCQLAGINLSHCSCLKMIEITKFNHKMNELIKNLKDYSENLINSLGYSSPLHPQGKICKKIRISSINKVFQIGLNNIEEIIKLELESDTQKGMKFLVTMILTSDEQEIDGNGDKFRYENLSFYQYKIKARILLINRIDSYAGKCEIKARSEGINPKFCSCID</sequence>
<comment type="caution">
    <text evidence="1">The sequence shown here is derived from an EMBL/GenBank/DDBJ whole genome shotgun (WGS) entry which is preliminary data.</text>
</comment>
<dbReference type="PANTHER" id="PTHR10974:SF1">
    <property type="entry name" value="FI08016P-RELATED"/>
    <property type="match status" value="1"/>
</dbReference>
<reference evidence="1 2" key="1">
    <citation type="submission" date="2016-11" db="EMBL/GenBank/DDBJ databases">
        <title>The macronuclear genome of Stentor coeruleus: a giant cell with tiny introns.</title>
        <authorList>
            <person name="Slabodnick M."/>
            <person name="Ruby J.G."/>
            <person name="Reiff S.B."/>
            <person name="Swart E.C."/>
            <person name="Gosai S."/>
            <person name="Prabakaran S."/>
            <person name="Witkowska E."/>
            <person name="Larue G.E."/>
            <person name="Fisher S."/>
            <person name="Freeman R.M."/>
            <person name="Gunawardena J."/>
            <person name="Chu W."/>
            <person name="Stover N.A."/>
            <person name="Gregory B.D."/>
            <person name="Nowacki M."/>
            <person name="Derisi J."/>
            <person name="Roy S.W."/>
            <person name="Marshall W.F."/>
            <person name="Sood P."/>
        </authorList>
    </citation>
    <scope>NUCLEOTIDE SEQUENCE [LARGE SCALE GENOMIC DNA]</scope>
    <source>
        <strain evidence="1">WM001</strain>
    </source>
</reference>
<dbReference type="SUPFAM" id="SSF53649">
    <property type="entry name" value="Alkaline phosphatase-like"/>
    <property type="match status" value="1"/>
</dbReference>
<dbReference type="EMBL" id="MPUH01000900">
    <property type="protein sequence ID" value="OMJ72453.1"/>
    <property type="molecule type" value="Genomic_DNA"/>
</dbReference>
<dbReference type="GO" id="GO:0005615">
    <property type="term" value="C:extracellular space"/>
    <property type="evidence" value="ECO:0007669"/>
    <property type="project" value="TreeGrafter"/>
</dbReference>
<dbReference type="PANTHER" id="PTHR10974">
    <property type="entry name" value="FI08016P-RELATED"/>
    <property type="match status" value="1"/>
</dbReference>
<dbReference type="Pfam" id="PF02995">
    <property type="entry name" value="DUF229"/>
    <property type="match status" value="1"/>
</dbReference>
<name>A0A1R2B6M2_9CILI</name>
<dbReference type="Gene3D" id="3.40.720.10">
    <property type="entry name" value="Alkaline Phosphatase, subunit A"/>
    <property type="match status" value="1"/>
</dbReference>
<evidence type="ECO:0000313" key="1">
    <source>
        <dbReference type="EMBL" id="OMJ72453.1"/>
    </source>
</evidence>